<keyword evidence="1" id="KW-0472">Membrane</keyword>
<dbReference type="RefSeq" id="WP_014645093.1">
    <property type="nucleotide sequence ID" value="NC_017668.1"/>
</dbReference>
<feature type="transmembrane region" description="Helical" evidence="1">
    <location>
        <begin position="104"/>
        <end position="126"/>
    </location>
</feature>
<feature type="transmembrane region" description="Helical" evidence="1">
    <location>
        <begin position="76"/>
        <end position="98"/>
    </location>
</feature>
<dbReference type="PATRIC" id="fig|866895.3.peg.3909"/>
<keyword evidence="1" id="KW-0812">Transmembrane</keyword>
<reference evidence="2 3" key="1">
    <citation type="journal article" date="2013" name="Environ. Microbiol.">
        <title>Chloride and organic osmolytes: a hybrid strategy to cope with elevated salinities by the moderately halophilic, chloride-dependent bacterium Halobacillus halophilus.</title>
        <authorList>
            <person name="Saum S.H."/>
            <person name="Pfeiffer F."/>
            <person name="Palm P."/>
            <person name="Rampp M."/>
            <person name="Schuster S.C."/>
            <person name="Muller V."/>
            <person name="Oesterhelt D."/>
        </authorList>
    </citation>
    <scope>NUCLEOTIDE SEQUENCE [LARGE SCALE GENOMIC DNA]</scope>
    <source>
        <strain evidence="3">ATCC 35676 / DSM 2266 / JCM 20832 / KCTC 3685 / LMG 17431 / NBRC 102448 / NCIMB 2269</strain>
    </source>
</reference>
<name>I0JST7_HALH3</name>
<feature type="transmembrane region" description="Helical" evidence="1">
    <location>
        <begin position="38"/>
        <end position="56"/>
    </location>
</feature>
<keyword evidence="1" id="KW-1133">Transmembrane helix</keyword>
<feature type="transmembrane region" description="Helical" evidence="1">
    <location>
        <begin position="138"/>
        <end position="159"/>
    </location>
</feature>
<organism evidence="2 3">
    <name type="scientific">Halobacillus halophilus (strain ATCC 35676 / DSM 2266 / JCM 20832 / KCTC 3685 / LMG 17431 / NBRC 102448 / NCIMB 2269)</name>
    <name type="common">Sporosarcina halophila</name>
    <dbReference type="NCBI Taxonomy" id="866895"/>
    <lineage>
        <taxon>Bacteria</taxon>
        <taxon>Bacillati</taxon>
        <taxon>Bacillota</taxon>
        <taxon>Bacilli</taxon>
        <taxon>Bacillales</taxon>
        <taxon>Bacillaceae</taxon>
        <taxon>Halobacillus</taxon>
    </lineage>
</organism>
<protein>
    <submittedName>
        <fullName evidence="2">Uncharacterized protein</fullName>
    </submittedName>
</protein>
<evidence type="ECO:0000313" key="2">
    <source>
        <dbReference type="EMBL" id="CCG47209.1"/>
    </source>
</evidence>
<gene>
    <name evidence="2" type="ordered locus">HBHAL_4871</name>
</gene>
<dbReference type="KEGG" id="hhd:HBHAL_4871"/>
<proteinExistence type="predicted"/>
<evidence type="ECO:0000256" key="1">
    <source>
        <dbReference type="SAM" id="Phobius"/>
    </source>
</evidence>
<dbReference type="AlphaFoldDB" id="I0JST7"/>
<dbReference type="eggNOG" id="ENOG50304QG">
    <property type="taxonomic scope" value="Bacteria"/>
</dbReference>
<dbReference type="HOGENOM" id="CLU_1303444_0_0_9"/>
<evidence type="ECO:0000313" key="3">
    <source>
        <dbReference type="Proteomes" id="UP000007397"/>
    </source>
</evidence>
<accession>I0JST7</accession>
<dbReference type="EMBL" id="HE717023">
    <property type="protein sequence ID" value="CCG47209.1"/>
    <property type="molecule type" value="Genomic_DNA"/>
</dbReference>
<feature type="transmembrane region" description="Helical" evidence="1">
    <location>
        <begin position="12"/>
        <end position="32"/>
    </location>
</feature>
<sequence length="211" mass="24382">MKYHFPLRSQKLVWIIGFASFLIVLFTLNLLTPDSAVNLTRSLVAFGAAPLFILYANQNHLWFRKSFRWLVSSSHLLLSSAFIFFFGVIVSFEVLSMIPSRYGFFLHLFLLAVSSVIYWAPLLLSCPFHKSKPFMSRFAYFTLTTLLFFIYHEAAFYYYGSRPSAGFMNTGLAAMLITLFYIITQWSKLESHTDRPTVKGYVHSLTEEKKS</sequence>
<keyword evidence="3" id="KW-1185">Reference proteome</keyword>
<feature type="transmembrane region" description="Helical" evidence="1">
    <location>
        <begin position="165"/>
        <end position="183"/>
    </location>
</feature>
<dbReference type="Proteomes" id="UP000007397">
    <property type="component" value="Chromosome"/>
</dbReference>